<dbReference type="RefSeq" id="WP_148812187.1">
    <property type="nucleotide sequence ID" value="NZ_CP043046.1"/>
</dbReference>
<name>A0A5C0ARR3_9BURK</name>
<evidence type="ECO:0000313" key="2">
    <source>
        <dbReference type="EMBL" id="QEI04665.1"/>
    </source>
</evidence>
<proteinExistence type="predicted"/>
<reference evidence="2 3" key="1">
    <citation type="submission" date="2019-08" db="EMBL/GenBank/DDBJ databases">
        <title>Amphibian skin-associated Pigmentiphaga: genome sequence and occurrence across geography and hosts.</title>
        <authorList>
            <person name="Bletz M.C."/>
            <person name="Bunk B."/>
            <person name="Sproeer C."/>
            <person name="Biwer P."/>
            <person name="Reiter S."/>
            <person name="Rabemananjara F.C.E."/>
            <person name="Schulz S."/>
            <person name="Overmann J."/>
            <person name="Vences M."/>
        </authorList>
    </citation>
    <scope>NUCLEOTIDE SEQUENCE [LARGE SCALE GENOMIC DNA]</scope>
    <source>
        <strain evidence="2 3">Mada1488</strain>
    </source>
</reference>
<sequence length="195" mass="21393">MFKTLPIKLSYLCMLSMGMVLISPAQVAIAQASPTAPAAADIARPVPASRIHEVSLLKGKLAFTLTGYVKQADPKRADVTRYFGPADKRFVGTSERSLAKMGAGGKAVDLKQAAEIIKQEQKSEYPDYRARSETQGKYKGLDMIRIDAFDNANGYNVINTNLLIQDRGQLAVVQVISANRQKLEHEAWVQKILGK</sequence>
<evidence type="ECO:0000256" key="1">
    <source>
        <dbReference type="SAM" id="SignalP"/>
    </source>
</evidence>
<dbReference type="KEGG" id="pacr:FXN63_01530"/>
<gene>
    <name evidence="2" type="ORF">FXN63_01530</name>
</gene>
<keyword evidence="3" id="KW-1185">Reference proteome</keyword>
<accession>A0A5C0ARR3</accession>
<dbReference type="OrthoDB" id="5383291at2"/>
<organism evidence="2 3">
    <name type="scientific">Pigmentiphaga aceris</name>
    <dbReference type="NCBI Taxonomy" id="1940612"/>
    <lineage>
        <taxon>Bacteria</taxon>
        <taxon>Pseudomonadati</taxon>
        <taxon>Pseudomonadota</taxon>
        <taxon>Betaproteobacteria</taxon>
        <taxon>Burkholderiales</taxon>
        <taxon>Alcaligenaceae</taxon>
        <taxon>Pigmentiphaga</taxon>
    </lineage>
</organism>
<dbReference type="EMBL" id="CP043046">
    <property type="protein sequence ID" value="QEI04665.1"/>
    <property type="molecule type" value="Genomic_DNA"/>
</dbReference>
<keyword evidence="1" id="KW-0732">Signal</keyword>
<protein>
    <submittedName>
        <fullName evidence="2">Uncharacterized protein</fullName>
    </submittedName>
</protein>
<dbReference type="Proteomes" id="UP000325161">
    <property type="component" value="Chromosome"/>
</dbReference>
<evidence type="ECO:0000313" key="3">
    <source>
        <dbReference type="Proteomes" id="UP000325161"/>
    </source>
</evidence>
<feature type="signal peptide" evidence="1">
    <location>
        <begin position="1"/>
        <end position="27"/>
    </location>
</feature>
<dbReference type="AlphaFoldDB" id="A0A5C0ARR3"/>
<feature type="chain" id="PRO_5022842053" evidence="1">
    <location>
        <begin position="28"/>
        <end position="195"/>
    </location>
</feature>